<gene>
    <name evidence="9" type="ORF">CWI75_01965</name>
</gene>
<accession>A0A2N5Y6W7</accession>
<dbReference type="PANTHER" id="PTHR32063:SF14">
    <property type="entry name" value="BLL4319 PROTEIN"/>
    <property type="match status" value="1"/>
</dbReference>
<dbReference type="FunFam" id="1.20.1640.10:FF:000001">
    <property type="entry name" value="Efflux pump membrane transporter"/>
    <property type="match status" value="1"/>
</dbReference>
<feature type="transmembrane region" description="Helical" evidence="8">
    <location>
        <begin position="953"/>
        <end position="972"/>
    </location>
</feature>
<evidence type="ECO:0000256" key="5">
    <source>
        <dbReference type="ARBA" id="ARBA00022692"/>
    </source>
</evidence>
<keyword evidence="10" id="KW-1185">Reference proteome</keyword>
<keyword evidence="4" id="KW-0997">Cell inner membrane</keyword>
<evidence type="ECO:0000256" key="8">
    <source>
        <dbReference type="SAM" id="Phobius"/>
    </source>
</evidence>
<organism evidence="9 10">
    <name type="scientific">Kineobactrum sediminis</name>
    <dbReference type="NCBI Taxonomy" id="1905677"/>
    <lineage>
        <taxon>Bacteria</taxon>
        <taxon>Pseudomonadati</taxon>
        <taxon>Pseudomonadota</taxon>
        <taxon>Gammaproteobacteria</taxon>
        <taxon>Cellvibrionales</taxon>
        <taxon>Halieaceae</taxon>
        <taxon>Kineobactrum</taxon>
    </lineage>
</organism>
<dbReference type="Gene3D" id="3.30.2090.10">
    <property type="entry name" value="Multidrug efflux transporter AcrB TolC docking domain, DN and DC subdomains"/>
    <property type="match status" value="2"/>
</dbReference>
<evidence type="ECO:0000313" key="9">
    <source>
        <dbReference type="EMBL" id="PLW84140.1"/>
    </source>
</evidence>
<dbReference type="AlphaFoldDB" id="A0A2N5Y6W7"/>
<dbReference type="SUPFAM" id="SSF82693">
    <property type="entry name" value="Multidrug efflux transporter AcrB pore domain, PN1, PN2, PC1 and PC2 subdomains"/>
    <property type="match status" value="3"/>
</dbReference>
<dbReference type="SUPFAM" id="SSF82714">
    <property type="entry name" value="Multidrug efflux transporter AcrB TolC docking domain, DN and DC subdomains"/>
    <property type="match status" value="2"/>
</dbReference>
<dbReference type="Gene3D" id="3.30.70.1320">
    <property type="entry name" value="Multidrug efflux transporter AcrB pore domain like"/>
    <property type="match status" value="1"/>
</dbReference>
<feature type="transmembrane region" description="Helical" evidence="8">
    <location>
        <begin position="334"/>
        <end position="353"/>
    </location>
</feature>
<keyword evidence="6 8" id="KW-1133">Transmembrane helix</keyword>
<feature type="transmembrane region" description="Helical" evidence="8">
    <location>
        <begin position="855"/>
        <end position="874"/>
    </location>
</feature>
<proteinExistence type="predicted"/>
<name>A0A2N5Y6W7_9GAMM</name>
<dbReference type="Pfam" id="PF00873">
    <property type="entry name" value="ACR_tran"/>
    <property type="match status" value="1"/>
</dbReference>
<dbReference type="GO" id="GO:0005886">
    <property type="term" value="C:plasma membrane"/>
    <property type="evidence" value="ECO:0007669"/>
    <property type="project" value="UniProtKB-SubCell"/>
</dbReference>
<evidence type="ECO:0000256" key="1">
    <source>
        <dbReference type="ARBA" id="ARBA00004429"/>
    </source>
</evidence>
<dbReference type="OrthoDB" id="9757904at2"/>
<dbReference type="EMBL" id="PKLZ01000001">
    <property type="protein sequence ID" value="PLW84140.1"/>
    <property type="molecule type" value="Genomic_DNA"/>
</dbReference>
<dbReference type="PRINTS" id="PR00702">
    <property type="entry name" value="ACRIFLAVINRP"/>
</dbReference>
<feature type="transmembrane region" description="Helical" evidence="8">
    <location>
        <begin position="431"/>
        <end position="451"/>
    </location>
</feature>
<evidence type="ECO:0000256" key="2">
    <source>
        <dbReference type="ARBA" id="ARBA00022448"/>
    </source>
</evidence>
<feature type="transmembrane region" description="Helical" evidence="8">
    <location>
        <begin position="984"/>
        <end position="1010"/>
    </location>
</feature>
<dbReference type="PANTHER" id="PTHR32063">
    <property type="match status" value="1"/>
</dbReference>
<feature type="transmembrane region" description="Helical" evidence="8">
    <location>
        <begin position="463"/>
        <end position="486"/>
    </location>
</feature>
<keyword evidence="3" id="KW-1003">Cell membrane</keyword>
<evidence type="ECO:0000256" key="6">
    <source>
        <dbReference type="ARBA" id="ARBA00022989"/>
    </source>
</evidence>
<evidence type="ECO:0000313" key="10">
    <source>
        <dbReference type="Proteomes" id="UP000234845"/>
    </source>
</evidence>
<feature type="transmembrane region" description="Helical" evidence="8">
    <location>
        <begin position="360"/>
        <end position="380"/>
    </location>
</feature>
<dbReference type="Gene3D" id="3.30.70.1440">
    <property type="entry name" value="Multidrug efflux transporter AcrB pore domain"/>
    <property type="match status" value="1"/>
</dbReference>
<keyword evidence="2" id="KW-0813">Transport</keyword>
<evidence type="ECO:0000256" key="7">
    <source>
        <dbReference type="ARBA" id="ARBA00023136"/>
    </source>
</evidence>
<reference evidence="10" key="1">
    <citation type="submission" date="2017-11" db="EMBL/GenBank/DDBJ databases">
        <title>The draft genome sequence of Chromatocurvus sp. F02.</title>
        <authorList>
            <person name="Du Z.-J."/>
            <person name="Chang Y.-Q."/>
        </authorList>
    </citation>
    <scope>NUCLEOTIDE SEQUENCE [LARGE SCALE GENOMIC DNA]</scope>
    <source>
        <strain evidence="10">F02</strain>
    </source>
</reference>
<feature type="transmembrane region" description="Helical" evidence="8">
    <location>
        <begin position="526"/>
        <end position="546"/>
    </location>
</feature>
<feature type="transmembrane region" description="Helical" evidence="8">
    <location>
        <begin position="386"/>
        <end position="410"/>
    </location>
</feature>
<feature type="transmembrane region" description="Helical" evidence="8">
    <location>
        <begin position="907"/>
        <end position="932"/>
    </location>
</feature>
<dbReference type="Proteomes" id="UP000234845">
    <property type="component" value="Unassembled WGS sequence"/>
</dbReference>
<comment type="caution">
    <text evidence="9">The sequence shown here is derived from an EMBL/GenBank/DDBJ whole genome shotgun (WGS) entry which is preliminary data.</text>
</comment>
<keyword evidence="5 8" id="KW-0812">Transmembrane</keyword>
<evidence type="ECO:0000256" key="4">
    <source>
        <dbReference type="ARBA" id="ARBA00022519"/>
    </source>
</evidence>
<evidence type="ECO:0000256" key="3">
    <source>
        <dbReference type="ARBA" id="ARBA00022475"/>
    </source>
</evidence>
<comment type="subcellular location">
    <subcellularLocation>
        <location evidence="1">Cell inner membrane</location>
        <topology evidence="1">Multi-pass membrane protein</topology>
    </subcellularLocation>
</comment>
<feature type="transmembrane region" description="Helical" evidence="8">
    <location>
        <begin position="881"/>
        <end position="901"/>
    </location>
</feature>
<dbReference type="Gene3D" id="1.20.1640.10">
    <property type="entry name" value="Multidrug efflux transporter AcrB transmembrane domain"/>
    <property type="match status" value="2"/>
</dbReference>
<protein>
    <submittedName>
        <fullName evidence="9">Multidrug transporter AcrB</fullName>
    </submittedName>
</protein>
<dbReference type="Gene3D" id="3.30.70.1430">
    <property type="entry name" value="Multidrug efflux transporter AcrB pore domain"/>
    <property type="match status" value="2"/>
</dbReference>
<sequence>MLLSDISVRRPILATVAAALLLAFGILSFDRLPLREYPDIDPPVLRITTPYPGASAAVVENRITEVIEDRLAGLEGIRTMTSTSQDGRSNITLEFELDRDIDNAANDVRDRVSRILNNLPEESDPPEVRKSASDDEVIFWAHLVAPGMDALELTDYATRYLVDRFSVLDGVARVRITGEQVYAMRIWLDRNALSARDLTAADVETAIRAQNVELPAGTLNSLERDFVIRVDRGYETAADFSQLVLRRSDDGYLVRLGDVARVELASAEHRSLFRGNGESQVGLGVVKQSTANALSVSDLVLEELERMNQQLPNGMRIIPSYDNSQFVREAINEVYITLFIAAVLVVLVIFLFLGDPRSLLVPAITVPVSLVAAFGALWVMDYSINLLTLLALVLAIGLVVDDSIVVLENVHRRLLEGETPLVAAFRGTRQVGFAVVATTLVLVSVFVPITFLEGDVGRLFGEFAITMAMAVIFSSFIALTLAPAICSKILSREHISNRMADAVEGLSARLEGAYQRVLGVLLPHRWLTLLVLVASLAATAALFQAVPREYVPDQDRGILFMGLSTPEGSSFHYTVTQVDEVERRLLPLVESGDIHRLLIRAPSFGGGEAFNQAFALLVLSDPETGRRSTSVIQADARRRLADIAGARVFIRGGGGLGRGSGDPVEFVITGDSYEDLADWQDLLLPRIAENPGLVGVDTDLRPTKPQLRISIDRNRAGDLGVSLLDVSRTLETMLGSRRVTTFIRGGREYDVIVEGEREGQRTLGDLNSLYVRSAGTGDLVPLASLITVREQADAGSLNRYNRGRALTITASLGDDYSLGEALLYLENLVRTELPTSANFDYKGESLNYQESSNSVLLTFLLALLVVYLVMAAQFESFVHPAVILFTVPLALAGGLGGLWLFGQTLNIYSQVGLVMLVGLATKNGILIVEFINQMRDFGLEFTAAVQKGASRRLRPIIMTAFTTVAGAVPLVVSGGPGHEVRTVIGVVVMCGVTVATLITLFLIPMAYTLLARGTGSPRAVSRELERQLAQTPPD</sequence>
<dbReference type="GO" id="GO:0042910">
    <property type="term" value="F:xenobiotic transmembrane transporter activity"/>
    <property type="evidence" value="ECO:0007669"/>
    <property type="project" value="TreeGrafter"/>
</dbReference>
<dbReference type="SUPFAM" id="SSF82866">
    <property type="entry name" value="Multidrug efflux transporter AcrB transmembrane domain"/>
    <property type="match status" value="2"/>
</dbReference>
<dbReference type="RefSeq" id="WP_101519776.1">
    <property type="nucleotide sequence ID" value="NZ_PKLZ01000001.1"/>
</dbReference>
<keyword evidence="7 8" id="KW-0472">Membrane</keyword>
<dbReference type="InterPro" id="IPR027463">
    <property type="entry name" value="AcrB_DN_DC_subdom"/>
</dbReference>
<dbReference type="InterPro" id="IPR001036">
    <property type="entry name" value="Acrflvin-R"/>
</dbReference>